<dbReference type="Pfam" id="PF02690">
    <property type="entry name" value="Na_Pi_cotrans"/>
    <property type="match status" value="2"/>
</dbReference>
<evidence type="ECO:0000259" key="7">
    <source>
        <dbReference type="Pfam" id="PF01895"/>
    </source>
</evidence>
<evidence type="ECO:0000256" key="3">
    <source>
        <dbReference type="ARBA" id="ARBA00022692"/>
    </source>
</evidence>
<feature type="transmembrane region" description="Helical" evidence="6">
    <location>
        <begin position="296"/>
        <end position="317"/>
    </location>
</feature>
<protein>
    <submittedName>
        <fullName evidence="8">Phosphate:Na+ symporter</fullName>
    </submittedName>
</protein>
<gene>
    <name evidence="8" type="ORF">SAMN02745118_00249</name>
</gene>
<dbReference type="Pfam" id="PF01895">
    <property type="entry name" value="PhoU"/>
    <property type="match status" value="2"/>
</dbReference>
<dbReference type="GO" id="GO:0005886">
    <property type="term" value="C:plasma membrane"/>
    <property type="evidence" value="ECO:0007669"/>
    <property type="project" value="UniProtKB-SubCell"/>
</dbReference>
<evidence type="ECO:0000313" key="9">
    <source>
        <dbReference type="Proteomes" id="UP000190625"/>
    </source>
</evidence>
<keyword evidence="4 6" id="KW-1133">Transmembrane helix</keyword>
<dbReference type="GO" id="GO:0005436">
    <property type="term" value="F:sodium:phosphate symporter activity"/>
    <property type="evidence" value="ECO:0007669"/>
    <property type="project" value="InterPro"/>
</dbReference>
<comment type="subcellular location">
    <subcellularLocation>
        <location evidence="1">Cell membrane</location>
        <topology evidence="1">Multi-pass membrane protein</topology>
    </subcellularLocation>
</comment>
<keyword evidence="5 6" id="KW-0472">Membrane</keyword>
<keyword evidence="3 6" id="KW-0812">Transmembrane</keyword>
<proteinExistence type="predicted"/>
<sequence length="550" mass="59834">MSVEMVFKLLGGLGLFIYGMKQMGDGLQKTAGRKLRKLLEMLTTNRIAGVLVGTGVTAIIQSSSATTVMVVGFVNAGLMNLKQSIGVIMGANIGTTITAQLIAFKLTHYSFHAIAIGAALYLFGKKQKTKNIGQVFLGFGILFLGLSTMKDTMKPLRDSQVFLDVMAKFGASPILGVILGTLITVIVQSSSASIGILMGLMSTGIISYQMAVPILLGDNIGTTVTALLSSIGTNSTAKRAALAHMVFNVIGTVVFIVALYVIPDLPGVLERFFINISHYFGQEISANRMLANTHSAFNILNALIWLPFVGIIVKIVNKIIPEKEEKMEEGTKYIDKRMLETPGVALDQTNKELIRMTKLAKESVSQAGEAFLNGDEDIIAEVQKKEDIIDDLEHSIVAYLAEISNHSLAEEDVKRLNGFLNIADAVESMGDHAENIIELAEYKIEHELEFSEQGKDDVKNMFTKAENIIDTSIIALEELDVEKAKWILELEGEIDTLEADYRNAHLGRLNAGDCLPVSGVVFLEILQAVEHIGDQATKVAHSVLEDLKSE</sequence>
<dbReference type="NCBIfam" id="NF037997">
    <property type="entry name" value="Na_Pi_symport"/>
    <property type="match status" value="1"/>
</dbReference>
<evidence type="ECO:0000313" key="8">
    <source>
        <dbReference type="EMBL" id="SJZ31584.1"/>
    </source>
</evidence>
<dbReference type="InterPro" id="IPR004633">
    <property type="entry name" value="NaPi_cotrn-rel/YqeW-like"/>
</dbReference>
<accession>A0A1T4JN49</accession>
<dbReference type="AlphaFoldDB" id="A0A1T4JN49"/>
<evidence type="ECO:0000256" key="4">
    <source>
        <dbReference type="ARBA" id="ARBA00022989"/>
    </source>
</evidence>
<dbReference type="STRING" id="142842.SAMN02745118_00249"/>
<dbReference type="NCBIfam" id="TIGR00704">
    <property type="entry name" value="NaPi_cotrn_rel"/>
    <property type="match status" value="1"/>
</dbReference>
<feature type="transmembrane region" description="Helical" evidence="6">
    <location>
        <begin position="169"/>
        <end position="200"/>
    </location>
</feature>
<dbReference type="InterPro" id="IPR003841">
    <property type="entry name" value="Na/Pi_transpt"/>
</dbReference>
<feature type="transmembrane region" description="Helical" evidence="6">
    <location>
        <begin position="50"/>
        <end position="73"/>
    </location>
</feature>
<feature type="transmembrane region" description="Helical" evidence="6">
    <location>
        <begin position="241"/>
        <end position="262"/>
    </location>
</feature>
<dbReference type="PANTHER" id="PTHR10010">
    <property type="entry name" value="SOLUTE CARRIER FAMILY 34 SODIUM PHOSPHATE , MEMBER 2-RELATED"/>
    <property type="match status" value="1"/>
</dbReference>
<feature type="domain" description="PhoU" evidence="7">
    <location>
        <begin position="353"/>
        <end position="439"/>
    </location>
</feature>
<evidence type="ECO:0000256" key="6">
    <source>
        <dbReference type="SAM" id="Phobius"/>
    </source>
</evidence>
<keyword evidence="9" id="KW-1185">Reference proteome</keyword>
<keyword evidence="2" id="KW-1003">Cell membrane</keyword>
<feature type="domain" description="PhoU" evidence="7">
    <location>
        <begin position="459"/>
        <end position="542"/>
    </location>
</feature>
<dbReference type="OrthoDB" id="9763003at2"/>
<reference evidence="9" key="1">
    <citation type="submission" date="2017-02" db="EMBL/GenBank/DDBJ databases">
        <authorList>
            <person name="Varghese N."/>
            <person name="Submissions S."/>
        </authorList>
    </citation>
    <scope>NUCLEOTIDE SEQUENCE [LARGE SCALE GENOMIC DNA]</scope>
    <source>
        <strain evidence="9">ATCC BAA-73</strain>
    </source>
</reference>
<dbReference type="PANTHER" id="PTHR10010:SF46">
    <property type="entry name" value="SODIUM-DEPENDENT PHOSPHATE TRANSPORT PROTEIN 2B"/>
    <property type="match status" value="1"/>
</dbReference>
<dbReference type="Gene3D" id="1.20.58.220">
    <property type="entry name" value="Phosphate transport system protein phou homolog 2, domain 2"/>
    <property type="match status" value="1"/>
</dbReference>
<evidence type="ECO:0000256" key="1">
    <source>
        <dbReference type="ARBA" id="ARBA00004651"/>
    </source>
</evidence>
<dbReference type="GO" id="GO:0044341">
    <property type="term" value="P:sodium-dependent phosphate transport"/>
    <property type="evidence" value="ECO:0007669"/>
    <property type="project" value="InterPro"/>
</dbReference>
<feature type="transmembrane region" description="Helical" evidence="6">
    <location>
        <begin position="85"/>
        <end position="103"/>
    </location>
</feature>
<organism evidence="8 9">
    <name type="scientific">Selenihalanaerobacter shriftii</name>
    <dbReference type="NCBI Taxonomy" id="142842"/>
    <lineage>
        <taxon>Bacteria</taxon>
        <taxon>Bacillati</taxon>
        <taxon>Bacillota</taxon>
        <taxon>Clostridia</taxon>
        <taxon>Halanaerobiales</taxon>
        <taxon>Halobacteroidaceae</taxon>
        <taxon>Selenihalanaerobacter</taxon>
    </lineage>
</organism>
<name>A0A1T4JN49_9FIRM</name>
<dbReference type="RefSeq" id="WP_078808773.1">
    <property type="nucleotide sequence ID" value="NZ_FUWM01000003.1"/>
</dbReference>
<feature type="transmembrane region" description="Helical" evidence="6">
    <location>
        <begin position="131"/>
        <end position="149"/>
    </location>
</feature>
<dbReference type="EMBL" id="FUWM01000003">
    <property type="protein sequence ID" value="SJZ31584.1"/>
    <property type="molecule type" value="Genomic_DNA"/>
</dbReference>
<evidence type="ECO:0000256" key="5">
    <source>
        <dbReference type="ARBA" id="ARBA00023136"/>
    </source>
</evidence>
<dbReference type="Proteomes" id="UP000190625">
    <property type="component" value="Unassembled WGS sequence"/>
</dbReference>
<dbReference type="InterPro" id="IPR026022">
    <property type="entry name" value="PhoU_dom"/>
</dbReference>
<feature type="transmembrane region" description="Helical" evidence="6">
    <location>
        <begin position="109"/>
        <end position="124"/>
    </location>
</feature>
<dbReference type="SUPFAM" id="SSF109755">
    <property type="entry name" value="PhoU-like"/>
    <property type="match status" value="1"/>
</dbReference>
<dbReference type="InterPro" id="IPR038078">
    <property type="entry name" value="PhoU-like_sf"/>
</dbReference>
<evidence type="ECO:0000256" key="2">
    <source>
        <dbReference type="ARBA" id="ARBA00022475"/>
    </source>
</evidence>